<dbReference type="RefSeq" id="WP_276214671.1">
    <property type="nucleotide sequence ID" value="NZ_JARJLR010000233.1"/>
</dbReference>
<gene>
    <name evidence="1" type="ORF">P3W55_13360</name>
</gene>
<organism evidence="1 2">
    <name type="scientific">Pseudomonas citronellolis</name>
    <dbReference type="NCBI Taxonomy" id="53408"/>
    <lineage>
        <taxon>Bacteria</taxon>
        <taxon>Pseudomonadati</taxon>
        <taxon>Pseudomonadota</taxon>
        <taxon>Gammaproteobacteria</taxon>
        <taxon>Pseudomonadales</taxon>
        <taxon>Pseudomonadaceae</taxon>
        <taxon>Pseudomonas</taxon>
    </lineage>
</organism>
<evidence type="ECO:0000313" key="1">
    <source>
        <dbReference type="EMBL" id="MDF3842698.1"/>
    </source>
</evidence>
<sequence>MRRTYSLCRLSPEAAGRLVHEHARNQKKLQEAERLLAAFTVEVRNILGTEAVWSLQAKARNTLALVDLQKELRA</sequence>
<evidence type="ECO:0000313" key="2">
    <source>
        <dbReference type="Proteomes" id="UP001220662"/>
    </source>
</evidence>
<proteinExistence type="predicted"/>
<name>A0AAW6P5I4_9PSED</name>
<dbReference type="Proteomes" id="UP001220662">
    <property type="component" value="Unassembled WGS sequence"/>
</dbReference>
<reference evidence="1" key="1">
    <citation type="submission" date="2023-03" db="EMBL/GenBank/DDBJ databases">
        <title>Draft assemblies of triclosan tolerant bacteria isolated from returned activated sludge.</title>
        <authorList>
            <person name="Van Hamelsveld S."/>
        </authorList>
    </citation>
    <scope>NUCLEOTIDE SEQUENCE</scope>
    <source>
        <strain evidence="1">GW210015_S63</strain>
    </source>
</reference>
<protein>
    <submittedName>
        <fullName evidence="1">Uncharacterized protein</fullName>
    </submittedName>
</protein>
<dbReference type="AlphaFoldDB" id="A0AAW6P5I4"/>
<dbReference type="EMBL" id="JARJLR010000233">
    <property type="protein sequence ID" value="MDF3842698.1"/>
    <property type="molecule type" value="Genomic_DNA"/>
</dbReference>
<accession>A0AAW6P5I4</accession>
<comment type="caution">
    <text evidence="1">The sequence shown here is derived from an EMBL/GenBank/DDBJ whole genome shotgun (WGS) entry which is preliminary data.</text>
</comment>